<keyword evidence="4" id="KW-0479">Metal-binding</keyword>
<dbReference type="GO" id="GO:0046103">
    <property type="term" value="P:inosine biosynthetic process"/>
    <property type="evidence" value="ECO:0007669"/>
    <property type="project" value="TreeGrafter"/>
</dbReference>
<evidence type="ECO:0000313" key="9">
    <source>
        <dbReference type="Proteomes" id="UP000254677"/>
    </source>
</evidence>
<dbReference type="EC" id="3.5.4.4" evidence="3"/>
<evidence type="ECO:0000256" key="5">
    <source>
        <dbReference type="ARBA" id="ARBA00022801"/>
    </source>
</evidence>
<evidence type="ECO:0000256" key="6">
    <source>
        <dbReference type="ARBA" id="ARBA00022833"/>
    </source>
</evidence>
<dbReference type="GO" id="GO:0046872">
    <property type="term" value="F:metal ion binding"/>
    <property type="evidence" value="ECO:0007669"/>
    <property type="project" value="UniProtKB-KW"/>
</dbReference>
<dbReference type="InterPro" id="IPR032466">
    <property type="entry name" value="Metal_Hydrolase"/>
</dbReference>
<evidence type="ECO:0000259" key="7">
    <source>
        <dbReference type="Pfam" id="PF00962"/>
    </source>
</evidence>
<comment type="similarity">
    <text evidence="2">Belongs to the metallo-dependent hydrolases superfamily. Adenosine and AMP deaminases family.</text>
</comment>
<dbReference type="SUPFAM" id="SSF51556">
    <property type="entry name" value="Metallo-dependent hydrolases"/>
    <property type="match status" value="1"/>
</dbReference>
<dbReference type="OrthoDB" id="105475at2"/>
<dbReference type="RefSeq" id="WP_115220489.1">
    <property type="nucleotide sequence ID" value="NZ_UGOA01000001.1"/>
</dbReference>
<protein>
    <recommendedName>
        <fullName evidence="3">adenosine deaminase</fullName>
        <ecNumber evidence="3">3.5.4.4</ecNumber>
    </recommendedName>
</protein>
<evidence type="ECO:0000256" key="2">
    <source>
        <dbReference type="ARBA" id="ARBA00006676"/>
    </source>
</evidence>
<dbReference type="GO" id="GO:0005829">
    <property type="term" value="C:cytosol"/>
    <property type="evidence" value="ECO:0007669"/>
    <property type="project" value="TreeGrafter"/>
</dbReference>
<feature type="domain" description="Adenosine deaminase" evidence="7">
    <location>
        <begin position="144"/>
        <end position="440"/>
    </location>
</feature>
<evidence type="ECO:0000256" key="1">
    <source>
        <dbReference type="ARBA" id="ARBA00001947"/>
    </source>
</evidence>
<gene>
    <name evidence="8" type="primary">add_2</name>
    <name evidence="8" type="ORF">NCTC13292_00675</name>
</gene>
<sequence>MRLCKQFFLWILLGYHAFVHANIYQYFETIKTDPNALYAFLRAMPKGGELHYHLAGGAYPETMLALASQGDYCLDKMSLGISKTTERCVGVKSAELLQQPALYNRVIRAWSLKDFIPGEESGHDHFFASFYKFMPLVFAYRPQLLAEIMQRAASQHEQYLEIMILPDNAQSTTFAPQSISPANFAATSKQLLADKAFQANVKHTMDVAQELLQKARKELGCDKAPFQDVCQLTVRFQYYVLREQAPEKVFSQALNAFTAASQSKEIVGVNLVQAESAPISLQNYHKQMEIFAFMHQLYPKVHIALHAGELAPEAVLPEDLRFHINEAVTLGHAERIGHGVDIAFENNAEALLKTMANKQIAVEINLTSNKKLLNIAGKKHPLRFYIAHQVPVVLSTDDEGILRTDLTRQYVQAVLNHGIDYPTLKMINRNALTYSFLPGESIWADAATAKPVPACKDLNSAACLEFVEKNEKARLQQQLENKLAAFEKNYISVVKPIPVKAYN</sequence>
<dbReference type="Proteomes" id="UP000254677">
    <property type="component" value="Unassembled WGS sequence"/>
</dbReference>
<reference evidence="8 9" key="1">
    <citation type="submission" date="2018-06" db="EMBL/GenBank/DDBJ databases">
        <authorList>
            <consortium name="Pathogen Informatics"/>
            <person name="Doyle S."/>
        </authorList>
    </citation>
    <scope>NUCLEOTIDE SEQUENCE [LARGE SCALE GENOMIC DNA]</scope>
    <source>
        <strain evidence="8 9">NCTC13292</strain>
    </source>
</reference>
<evidence type="ECO:0000256" key="3">
    <source>
        <dbReference type="ARBA" id="ARBA00012784"/>
    </source>
</evidence>
<dbReference type="PANTHER" id="PTHR11409">
    <property type="entry name" value="ADENOSINE DEAMINASE"/>
    <property type="match status" value="1"/>
</dbReference>
<organism evidence="8 9">
    <name type="scientific">Legionella donaldsonii</name>
    <dbReference type="NCBI Taxonomy" id="45060"/>
    <lineage>
        <taxon>Bacteria</taxon>
        <taxon>Pseudomonadati</taxon>
        <taxon>Pseudomonadota</taxon>
        <taxon>Gammaproteobacteria</taxon>
        <taxon>Legionellales</taxon>
        <taxon>Legionellaceae</taxon>
        <taxon>Legionella</taxon>
    </lineage>
</organism>
<dbReference type="Pfam" id="PF00962">
    <property type="entry name" value="A_deaminase"/>
    <property type="match status" value="1"/>
</dbReference>
<proteinExistence type="inferred from homology"/>
<evidence type="ECO:0000313" key="8">
    <source>
        <dbReference type="EMBL" id="STX41055.1"/>
    </source>
</evidence>
<keyword evidence="5 8" id="KW-0378">Hydrolase</keyword>
<keyword evidence="9" id="KW-1185">Reference proteome</keyword>
<dbReference type="InterPro" id="IPR006330">
    <property type="entry name" value="Ado/ade_deaminase"/>
</dbReference>
<name>A0A378J0E0_9GAMM</name>
<dbReference type="EMBL" id="UGOA01000001">
    <property type="protein sequence ID" value="STX41055.1"/>
    <property type="molecule type" value="Genomic_DNA"/>
</dbReference>
<dbReference type="GO" id="GO:0043103">
    <property type="term" value="P:hypoxanthine salvage"/>
    <property type="evidence" value="ECO:0007669"/>
    <property type="project" value="TreeGrafter"/>
</dbReference>
<dbReference type="PANTHER" id="PTHR11409:SF43">
    <property type="entry name" value="ADENOSINE DEAMINASE"/>
    <property type="match status" value="1"/>
</dbReference>
<dbReference type="GO" id="GO:0004000">
    <property type="term" value="F:adenosine deaminase activity"/>
    <property type="evidence" value="ECO:0007669"/>
    <property type="project" value="UniProtKB-ARBA"/>
</dbReference>
<dbReference type="Gene3D" id="3.20.20.140">
    <property type="entry name" value="Metal-dependent hydrolases"/>
    <property type="match status" value="1"/>
</dbReference>
<accession>A0A378J0E0</accession>
<dbReference type="InterPro" id="IPR001365">
    <property type="entry name" value="A_deaminase_dom"/>
</dbReference>
<dbReference type="GO" id="GO:0006154">
    <property type="term" value="P:adenosine catabolic process"/>
    <property type="evidence" value="ECO:0007669"/>
    <property type="project" value="TreeGrafter"/>
</dbReference>
<keyword evidence="6" id="KW-0862">Zinc</keyword>
<dbReference type="AlphaFoldDB" id="A0A378J0E0"/>
<comment type="cofactor">
    <cofactor evidence="1">
        <name>Zn(2+)</name>
        <dbReference type="ChEBI" id="CHEBI:29105"/>
    </cofactor>
</comment>
<evidence type="ECO:0000256" key="4">
    <source>
        <dbReference type="ARBA" id="ARBA00022723"/>
    </source>
</evidence>